<dbReference type="Pfam" id="PF21033">
    <property type="entry name" value="RMD1-3"/>
    <property type="match status" value="1"/>
</dbReference>
<dbReference type="GO" id="GO:0008017">
    <property type="term" value="F:microtubule binding"/>
    <property type="evidence" value="ECO:0007669"/>
    <property type="project" value="TreeGrafter"/>
</dbReference>
<dbReference type="PANTHER" id="PTHR16056">
    <property type="entry name" value="REGULATOR OF MICROTUBULE DYNAMICS PROTEIN"/>
    <property type="match status" value="1"/>
</dbReference>
<dbReference type="SUPFAM" id="SSF48452">
    <property type="entry name" value="TPR-like"/>
    <property type="match status" value="1"/>
</dbReference>
<dbReference type="Gene3D" id="1.25.40.10">
    <property type="entry name" value="Tetratricopeptide repeat domain"/>
    <property type="match status" value="2"/>
</dbReference>
<dbReference type="InterPro" id="IPR011990">
    <property type="entry name" value="TPR-like_helical_dom_sf"/>
</dbReference>
<dbReference type="RefSeq" id="WP_145717892.1">
    <property type="nucleotide sequence ID" value="NZ_BAAAFY010000002.1"/>
</dbReference>
<dbReference type="GO" id="GO:0005737">
    <property type="term" value="C:cytoplasm"/>
    <property type="evidence" value="ECO:0007669"/>
    <property type="project" value="TreeGrafter"/>
</dbReference>
<evidence type="ECO:0000256" key="3">
    <source>
        <dbReference type="ARBA" id="ARBA00022490"/>
    </source>
</evidence>
<keyword evidence="9" id="KW-0175">Coiled coil</keyword>
<protein>
    <recommendedName>
        <fullName evidence="7">Regulator of microtubule dynamics protein 1</fullName>
    </recommendedName>
    <alternativeName>
        <fullName evidence="8">Protein FAM82B</fullName>
    </alternativeName>
</protein>
<dbReference type="InterPro" id="IPR049039">
    <property type="entry name" value="RMD1-3_a_helical_rpt"/>
</dbReference>
<comment type="caution">
    <text evidence="11">The sequence shown here is derived from an EMBL/GenBank/DDBJ whole genome shotgun (WGS) entry which is preliminary data.</text>
</comment>
<keyword evidence="10" id="KW-0732">Signal</keyword>
<evidence type="ECO:0000256" key="9">
    <source>
        <dbReference type="SAM" id="Coils"/>
    </source>
</evidence>
<gene>
    <name evidence="11" type="ORF">LX66_4694</name>
</gene>
<dbReference type="GO" id="GO:0097431">
    <property type="term" value="C:mitotic spindle pole"/>
    <property type="evidence" value="ECO:0007669"/>
    <property type="project" value="TreeGrafter"/>
</dbReference>
<reference evidence="11 12" key="1">
    <citation type="journal article" date="2013" name="Stand. Genomic Sci.">
        <title>Genomic Encyclopedia of Type Strains, Phase I: The one thousand microbial genomes (KMG-I) project.</title>
        <authorList>
            <person name="Kyrpides N.C."/>
            <person name="Woyke T."/>
            <person name="Eisen J.A."/>
            <person name="Garrity G."/>
            <person name="Lilburn T.G."/>
            <person name="Beck B.J."/>
            <person name="Whitman W.B."/>
            <person name="Hugenholtz P."/>
            <person name="Klenk H.P."/>
        </authorList>
    </citation>
    <scope>NUCLEOTIDE SEQUENCE [LARGE SCALE GENOMIC DNA]</scope>
    <source>
        <strain evidence="11 12">DSM 13484</strain>
    </source>
</reference>
<evidence type="ECO:0000313" key="12">
    <source>
        <dbReference type="Proteomes" id="UP000316778"/>
    </source>
</evidence>
<keyword evidence="4" id="KW-0677">Repeat</keyword>
<evidence type="ECO:0000256" key="8">
    <source>
        <dbReference type="ARBA" id="ARBA00041958"/>
    </source>
</evidence>
<organism evidence="11 12">
    <name type="scientific">Chitinophaga japonensis</name>
    <name type="common">Flexibacter japonensis</name>
    <dbReference type="NCBI Taxonomy" id="104662"/>
    <lineage>
        <taxon>Bacteria</taxon>
        <taxon>Pseudomonadati</taxon>
        <taxon>Bacteroidota</taxon>
        <taxon>Chitinophagia</taxon>
        <taxon>Chitinophagales</taxon>
        <taxon>Chitinophagaceae</taxon>
        <taxon>Chitinophaga</taxon>
    </lineage>
</organism>
<evidence type="ECO:0000256" key="5">
    <source>
        <dbReference type="ARBA" id="ARBA00022803"/>
    </source>
</evidence>
<keyword evidence="6" id="KW-0206">Cytoskeleton</keyword>
<accession>A0A562STA0</accession>
<dbReference type="EMBL" id="VLLG01000005">
    <property type="protein sequence ID" value="TWI84328.1"/>
    <property type="molecule type" value="Genomic_DNA"/>
</dbReference>
<comment type="subunit">
    <text evidence="2">Interacts with microtubules.</text>
</comment>
<keyword evidence="5" id="KW-0802">TPR repeat</keyword>
<dbReference type="AlphaFoldDB" id="A0A562STA0"/>
<evidence type="ECO:0000256" key="4">
    <source>
        <dbReference type="ARBA" id="ARBA00022737"/>
    </source>
</evidence>
<evidence type="ECO:0000256" key="10">
    <source>
        <dbReference type="SAM" id="SignalP"/>
    </source>
</evidence>
<sequence length="252" mass="28192">MAQKFLAAVCFLFLGTGALYAQSVDEMIAAAKQLEKQMKESEALLKYKEVLKIQPDQVEALIGASELSSREGNRQKDKDAKARYFNEAKSYAEQALKVAPNNAGANYVMSVAMGRMALISGVKEKVAASRDVKKYAELAIKFNPRYAEAYHVLGKWNYEVANLNFLERNAAKALFGGLPDGSLQQAIANYEKCRKLDPSFILNYLELARAYKKDDQQTQAMEVLKKAVTLRSIHQDDNAIKADCKKMLEDMQ</sequence>
<evidence type="ECO:0000256" key="6">
    <source>
        <dbReference type="ARBA" id="ARBA00023212"/>
    </source>
</evidence>
<feature type="coiled-coil region" evidence="9">
    <location>
        <begin position="24"/>
        <end position="51"/>
    </location>
</feature>
<feature type="chain" id="PRO_5022039168" description="Regulator of microtubule dynamics protein 1" evidence="10">
    <location>
        <begin position="22"/>
        <end position="252"/>
    </location>
</feature>
<evidence type="ECO:0000256" key="1">
    <source>
        <dbReference type="ARBA" id="ARBA00004245"/>
    </source>
</evidence>
<comment type="subcellular location">
    <subcellularLocation>
        <location evidence="1">Cytoplasm</location>
        <location evidence="1">Cytoskeleton</location>
    </subcellularLocation>
</comment>
<dbReference type="GO" id="GO:0005876">
    <property type="term" value="C:spindle microtubule"/>
    <property type="evidence" value="ECO:0007669"/>
    <property type="project" value="TreeGrafter"/>
</dbReference>
<dbReference type="Proteomes" id="UP000316778">
    <property type="component" value="Unassembled WGS sequence"/>
</dbReference>
<evidence type="ECO:0000313" key="11">
    <source>
        <dbReference type="EMBL" id="TWI84328.1"/>
    </source>
</evidence>
<dbReference type="OrthoDB" id="9813878at2"/>
<keyword evidence="12" id="KW-1185">Reference proteome</keyword>
<dbReference type="PANTHER" id="PTHR16056:SF16">
    <property type="entry name" value="REGULATOR OF MICROTUBULE DYNAMICS PROTEIN 1"/>
    <property type="match status" value="1"/>
</dbReference>
<keyword evidence="3" id="KW-0963">Cytoplasm</keyword>
<name>A0A562STA0_CHIJA</name>
<proteinExistence type="predicted"/>
<evidence type="ECO:0000256" key="7">
    <source>
        <dbReference type="ARBA" id="ARBA00039966"/>
    </source>
</evidence>
<feature type="signal peptide" evidence="10">
    <location>
        <begin position="1"/>
        <end position="21"/>
    </location>
</feature>
<evidence type="ECO:0000256" key="2">
    <source>
        <dbReference type="ARBA" id="ARBA00011375"/>
    </source>
</evidence>